<sequence>MAPELQGATESDSRDPGNPAGAYPGDEYACHQQTVGSMSSPVPLEDIPEETQNVSTAEEITPNPDNDSEDEASVASTARELPGAFPTPRANTAPRALLSGMALTLADFQLHTLKPMIEHLSSIMSDNVGRQAGPFQHAADVAEVRRMYDAMVDAAENRYAQGEDALKDFVACILWVEHILTELEVLVRASRPGSEEDGEQLGRFPRTHGRPVVGIGASHAQSKLGDTAFFFVPVIVLALALMIALLW</sequence>
<evidence type="ECO:0000313" key="1">
    <source>
        <dbReference type="EMBL" id="KAI0067497.1"/>
    </source>
</evidence>
<reference evidence="1" key="2">
    <citation type="journal article" date="2022" name="New Phytol.">
        <title>Evolutionary transition to the ectomycorrhizal habit in the genomes of a hyperdiverse lineage of mushroom-forming fungi.</title>
        <authorList>
            <person name="Looney B."/>
            <person name="Miyauchi S."/>
            <person name="Morin E."/>
            <person name="Drula E."/>
            <person name="Courty P.E."/>
            <person name="Kohler A."/>
            <person name="Kuo A."/>
            <person name="LaButti K."/>
            <person name="Pangilinan J."/>
            <person name="Lipzen A."/>
            <person name="Riley R."/>
            <person name="Andreopoulos W."/>
            <person name="He G."/>
            <person name="Johnson J."/>
            <person name="Nolan M."/>
            <person name="Tritt A."/>
            <person name="Barry K.W."/>
            <person name="Grigoriev I.V."/>
            <person name="Nagy L.G."/>
            <person name="Hibbett D."/>
            <person name="Henrissat B."/>
            <person name="Matheny P.B."/>
            <person name="Labbe J."/>
            <person name="Martin F.M."/>
        </authorList>
    </citation>
    <scope>NUCLEOTIDE SEQUENCE</scope>
    <source>
        <strain evidence="1">HHB10654</strain>
    </source>
</reference>
<reference evidence="1" key="1">
    <citation type="submission" date="2021-03" db="EMBL/GenBank/DDBJ databases">
        <authorList>
            <consortium name="DOE Joint Genome Institute"/>
            <person name="Ahrendt S."/>
            <person name="Looney B.P."/>
            <person name="Miyauchi S."/>
            <person name="Morin E."/>
            <person name="Drula E."/>
            <person name="Courty P.E."/>
            <person name="Chicoki N."/>
            <person name="Fauchery L."/>
            <person name="Kohler A."/>
            <person name="Kuo A."/>
            <person name="Labutti K."/>
            <person name="Pangilinan J."/>
            <person name="Lipzen A."/>
            <person name="Riley R."/>
            <person name="Andreopoulos W."/>
            <person name="He G."/>
            <person name="Johnson J."/>
            <person name="Barry K.W."/>
            <person name="Grigoriev I.V."/>
            <person name="Nagy L."/>
            <person name="Hibbett D."/>
            <person name="Henrissat B."/>
            <person name="Matheny P.B."/>
            <person name="Labbe J."/>
            <person name="Martin F."/>
        </authorList>
    </citation>
    <scope>NUCLEOTIDE SEQUENCE</scope>
    <source>
        <strain evidence="1">HHB10654</strain>
    </source>
</reference>
<comment type="caution">
    <text evidence="1">The sequence shown here is derived from an EMBL/GenBank/DDBJ whole genome shotgun (WGS) entry which is preliminary data.</text>
</comment>
<evidence type="ECO:0000313" key="2">
    <source>
        <dbReference type="Proteomes" id="UP000814140"/>
    </source>
</evidence>
<organism evidence="1 2">
    <name type="scientific">Artomyces pyxidatus</name>
    <dbReference type="NCBI Taxonomy" id="48021"/>
    <lineage>
        <taxon>Eukaryota</taxon>
        <taxon>Fungi</taxon>
        <taxon>Dikarya</taxon>
        <taxon>Basidiomycota</taxon>
        <taxon>Agaricomycotina</taxon>
        <taxon>Agaricomycetes</taxon>
        <taxon>Russulales</taxon>
        <taxon>Auriscalpiaceae</taxon>
        <taxon>Artomyces</taxon>
    </lineage>
</organism>
<keyword evidence="2" id="KW-1185">Reference proteome</keyword>
<protein>
    <submittedName>
        <fullName evidence="1">Uncharacterized protein</fullName>
    </submittedName>
</protein>
<gene>
    <name evidence="1" type="ORF">BV25DRAFT_1835148</name>
</gene>
<dbReference type="Proteomes" id="UP000814140">
    <property type="component" value="Unassembled WGS sequence"/>
</dbReference>
<accession>A0ACB8TGE4</accession>
<dbReference type="EMBL" id="MU277190">
    <property type="protein sequence ID" value="KAI0067497.1"/>
    <property type="molecule type" value="Genomic_DNA"/>
</dbReference>
<proteinExistence type="predicted"/>
<name>A0ACB8TGE4_9AGAM</name>